<keyword evidence="2" id="KW-1185">Reference proteome</keyword>
<dbReference type="EMBL" id="AZGD01000004">
    <property type="protein sequence ID" value="KRM20384.1"/>
    <property type="molecule type" value="Genomic_DNA"/>
</dbReference>
<evidence type="ECO:0000313" key="2">
    <source>
        <dbReference type="Proteomes" id="UP000051054"/>
    </source>
</evidence>
<dbReference type="RefSeq" id="WP_025022735.1">
    <property type="nucleotide sequence ID" value="NZ_AZGD01000004.1"/>
</dbReference>
<dbReference type="Pfam" id="PF10711">
    <property type="entry name" value="DUF2513"/>
    <property type="match status" value="1"/>
</dbReference>
<gene>
    <name evidence="1" type="ORF">FC40_GL000063</name>
</gene>
<comment type="caution">
    <text evidence="1">The sequence shown here is derived from an EMBL/GenBank/DDBJ whole genome shotgun (WGS) entry which is preliminary data.</text>
</comment>
<reference evidence="1 2" key="1">
    <citation type="journal article" date="2015" name="Genome Announc.">
        <title>Expanding the biotechnology potential of lactobacilli through comparative genomics of 213 strains and associated genera.</title>
        <authorList>
            <person name="Sun Z."/>
            <person name="Harris H.M."/>
            <person name="McCann A."/>
            <person name="Guo C."/>
            <person name="Argimon S."/>
            <person name="Zhang W."/>
            <person name="Yang X."/>
            <person name="Jeffery I.B."/>
            <person name="Cooney J.C."/>
            <person name="Kagawa T.F."/>
            <person name="Liu W."/>
            <person name="Song Y."/>
            <person name="Salvetti E."/>
            <person name="Wrobel A."/>
            <person name="Rasinkangas P."/>
            <person name="Parkhill J."/>
            <person name="Rea M.C."/>
            <person name="O'Sullivan O."/>
            <person name="Ritari J."/>
            <person name="Douillard F.P."/>
            <person name="Paul Ross R."/>
            <person name="Yang R."/>
            <person name="Briner A.E."/>
            <person name="Felis G.E."/>
            <person name="de Vos W.M."/>
            <person name="Barrangou R."/>
            <person name="Klaenhammer T.R."/>
            <person name="Caufield P.W."/>
            <person name="Cui Y."/>
            <person name="Zhang H."/>
            <person name="O'Toole P.W."/>
        </authorList>
    </citation>
    <scope>NUCLEOTIDE SEQUENCE [LARGE SCALE GENOMIC DNA]</scope>
    <source>
        <strain evidence="1 2">DSM 18933</strain>
    </source>
</reference>
<dbReference type="InterPro" id="IPR019650">
    <property type="entry name" value="DUF2513"/>
</dbReference>
<dbReference type="AlphaFoldDB" id="A0A0R1WRB9"/>
<organism evidence="1 2">
    <name type="scientific">Ligilactobacillus hayakitensis DSM 18933 = JCM 14209</name>
    <dbReference type="NCBI Taxonomy" id="1423755"/>
    <lineage>
        <taxon>Bacteria</taxon>
        <taxon>Bacillati</taxon>
        <taxon>Bacillota</taxon>
        <taxon>Bacilli</taxon>
        <taxon>Lactobacillales</taxon>
        <taxon>Lactobacillaceae</taxon>
        <taxon>Ligilactobacillus</taxon>
    </lineage>
</organism>
<evidence type="ECO:0000313" key="1">
    <source>
        <dbReference type="EMBL" id="KRM20384.1"/>
    </source>
</evidence>
<dbReference type="PATRIC" id="fig|1423755.3.peg.70"/>
<name>A0A0R1WRB9_9LACO</name>
<protein>
    <recommendedName>
        <fullName evidence="3">DUF2513 domain-containing protein</fullName>
    </recommendedName>
</protein>
<dbReference type="Proteomes" id="UP000051054">
    <property type="component" value="Unassembled WGS sequence"/>
</dbReference>
<accession>A0A0R1WRB9</accession>
<dbReference type="eggNOG" id="ENOG5032NZW">
    <property type="taxonomic scope" value="Bacteria"/>
</dbReference>
<sequence length="131" mass="14827">MELNHDLVRCILLAIEASENITGINEEELLYYLEKHGNYNDRNSIAYTVSKLKEAGFITGDIRWANNSPTWIMAGNLTYDGHKFLDNIRDDKVWKDTKTILSKFSSVSLSFVSSVASNVISQLIQKQLGLN</sequence>
<evidence type="ECO:0008006" key="3">
    <source>
        <dbReference type="Google" id="ProtNLM"/>
    </source>
</evidence>
<dbReference type="OrthoDB" id="6960201at2"/>
<dbReference type="STRING" id="1423755.FC40_GL000063"/>
<proteinExistence type="predicted"/>